<dbReference type="InterPro" id="IPR017850">
    <property type="entry name" value="Alkaline_phosphatase_core_sf"/>
</dbReference>
<evidence type="ECO:0000313" key="10">
    <source>
        <dbReference type="Proteomes" id="UP001347796"/>
    </source>
</evidence>
<evidence type="ECO:0000256" key="4">
    <source>
        <dbReference type="ARBA" id="ARBA00022801"/>
    </source>
</evidence>
<dbReference type="AlphaFoldDB" id="A0AAN8JQH1"/>
<proteinExistence type="inferred from homology"/>
<dbReference type="Proteomes" id="UP001347796">
    <property type="component" value="Unassembled WGS sequence"/>
</dbReference>
<evidence type="ECO:0000259" key="8">
    <source>
        <dbReference type="Pfam" id="PF00884"/>
    </source>
</evidence>
<feature type="domain" description="Sulfatase N-terminal" evidence="8">
    <location>
        <begin position="27"/>
        <end position="412"/>
    </location>
</feature>
<dbReference type="InterPro" id="IPR024607">
    <property type="entry name" value="Sulfatase_CS"/>
</dbReference>
<dbReference type="InterPro" id="IPR000917">
    <property type="entry name" value="Sulfatase_N"/>
</dbReference>
<dbReference type="PROSITE" id="PS00523">
    <property type="entry name" value="SULFATASE_1"/>
    <property type="match status" value="1"/>
</dbReference>
<feature type="chain" id="PRO_5042949297" description="Sulfatase N-terminal domain-containing protein" evidence="7">
    <location>
        <begin position="25"/>
        <end position="577"/>
    </location>
</feature>
<sequence length="577" mass="64572">MTTNILDPRSLILVLLIIIQCSDAKKPNIILMMADDLGIGDVGCFGNTTIKTPNIDRLAREGAKLTQHLSASSLCTPSRAAFLTGRYPIRSGMAARGFARVTLFVAASGGLPTSETTFAELAKTAGYKTALLGKWHQGLSQDSLGDYEHHPNSQGFEYFYGYPLTNMKDFGKDTRESLFRSIFPYWNFQIVTAFVIMFICCTCLYSTRMVGLALYIILVIFGSSVLFTVHYAIIIRYRDFNSLLFRNKELVEQPMELSTLTRRFAAEGVEYLEKRRNDKEPFLLTIGWPHMHTYLDTAKAFVNRNKHGRYGDALEELDWGVGEILGALDRSNLADNTFIYFTSDNGGHLEERNADGEVHGGYNGIYKGGKAHGAVDGGIRMPTVLRYPPAVRPGTVIDEPTSLMDVFPTIANIIQTKLQPKLHIDGQDMMPLLSGKETVSSHDFMFHYCGDDIHAIRYRPRTGSSIWKLVLKSPNYLPGKQMCQFACSCQEAIVNDPPLLHDMTSDPSESRPVDGTRHPEVVSLMLKALEDHKDSIIPVINQLDMPRLLWKPWLQPCCGSFPSCSCSDEKFEGQFVE</sequence>
<evidence type="ECO:0000256" key="3">
    <source>
        <dbReference type="ARBA" id="ARBA00022723"/>
    </source>
</evidence>
<comment type="caution">
    <text evidence="9">The sequence shown here is derived from an EMBL/GenBank/DDBJ whole genome shotgun (WGS) entry which is preliminary data.</text>
</comment>
<reference evidence="9 10" key="1">
    <citation type="submission" date="2024-01" db="EMBL/GenBank/DDBJ databases">
        <title>The genome of the rayed Mediterranean limpet Patella caerulea (Linnaeus, 1758).</title>
        <authorList>
            <person name="Anh-Thu Weber A."/>
            <person name="Halstead-Nussloch G."/>
        </authorList>
    </citation>
    <scope>NUCLEOTIDE SEQUENCE [LARGE SCALE GENOMIC DNA]</scope>
    <source>
        <strain evidence="9">AATW-2023a</strain>
        <tissue evidence="9">Whole specimen</tissue>
    </source>
</reference>
<dbReference type="EMBL" id="JAZGQO010000007">
    <property type="protein sequence ID" value="KAK6182086.1"/>
    <property type="molecule type" value="Genomic_DNA"/>
</dbReference>
<dbReference type="PANTHER" id="PTHR42693:SF49">
    <property type="entry name" value="SULFATASE N-TERMINAL DOMAIN-CONTAINING PROTEIN"/>
    <property type="match status" value="1"/>
</dbReference>
<comment type="similarity">
    <text evidence="2">Belongs to the sulfatase family.</text>
</comment>
<dbReference type="PANTHER" id="PTHR42693">
    <property type="entry name" value="ARYLSULFATASE FAMILY MEMBER"/>
    <property type="match status" value="1"/>
</dbReference>
<keyword evidence="3" id="KW-0479">Metal-binding</keyword>
<dbReference type="Pfam" id="PF00884">
    <property type="entry name" value="Sulfatase"/>
    <property type="match status" value="1"/>
</dbReference>
<keyword evidence="5" id="KW-0106">Calcium</keyword>
<keyword evidence="7" id="KW-0732">Signal</keyword>
<evidence type="ECO:0000313" key="9">
    <source>
        <dbReference type="EMBL" id="KAK6182086.1"/>
    </source>
</evidence>
<name>A0AAN8JQH1_PATCE</name>
<comment type="cofactor">
    <cofactor evidence="1">
        <name>Ca(2+)</name>
        <dbReference type="ChEBI" id="CHEBI:29108"/>
    </cofactor>
</comment>
<evidence type="ECO:0000256" key="7">
    <source>
        <dbReference type="SAM" id="SignalP"/>
    </source>
</evidence>
<keyword evidence="10" id="KW-1185">Reference proteome</keyword>
<evidence type="ECO:0000256" key="2">
    <source>
        <dbReference type="ARBA" id="ARBA00008779"/>
    </source>
</evidence>
<dbReference type="Gene3D" id="1.10.287.550">
    <property type="entry name" value="Helix hairpin bin"/>
    <property type="match status" value="1"/>
</dbReference>
<dbReference type="SUPFAM" id="SSF53649">
    <property type="entry name" value="Alkaline phosphatase-like"/>
    <property type="match status" value="1"/>
</dbReference>
<keyword evidence="6" id="KW-0472">Membrane</keyword>
<dbReference type="GO" id="GO:0004065">
    <property type="term" value="F:arylsulfatase activity"/>
    <property type="evidence" value="ECO:0007669"/>
    <property type="project" value="TreeGrafter"/>
</dbReference>
<evidence type="ECO:0000256" key="6">
    <source>
        <dbReference type="SAM" id="Phobius"/>
    </source>
</evidence>
<organism evidence="9 10">
    <name type="scientific">Patella caerulea</name>
    <name type="common">Rayed Mediterranean limpet</name>
    <dbReference type="NCBI Taxonomy" id="87958"/>
    <lineage>
        <taxon>Eukaryota</taxon>
        <taxon>Metazoa</taxon>
        <taxon>Spiralia</taxon>
        <taxon>Lophotrochozoa</taxon>
        <taxon>Mollusca</taxon>
        <taxon>Gastropoda</taxon>
        <taxon>Patellogastropoda</taxon>
        <taxon>Patelloidea</taxon>
        <taxon>Patellidae</taxon>
        <taxon>Patella</taxon>
    </lineage>
</organism>
<feature type="transmembrane region" description="Helical" evidence="6">
    <location>
        <begin position="185"/>
        <end position="205"/>
    </location>
</feature>
<dbReference type="Gene3D" id="3.30.1120.10">
    <property type="match status" value="1"/>
</dbReference>
<keyword evidence="6" id="KW-1133">Transmembrane helix</keyword>
<protein>
    <recommendedName>
        <fullName evidence="8">Sulfatase N-terminal domain-containing protein</fullName>
    </recommendedName>
</protein>
<keyword evidence="6" id="KW-0812">Transmembrane</keyword>
<evidence type="ECO:0000256" key="5">
    <source>
        <dbReference type="ARBA" id="ARBA00022837"/>
    </source>
</evidence>
<gene>
    <name evidence="9" type="ORF">SNE40_009850</name>
</gene>
<dbReference type="GO" id="GO:0046872">
    <property type="term" value="F:metal ion binding"/>
    <property type="evidence" value="ECO:0007669"/>
    <property type="project" value="UniProtKB-KW"/>
</dbReference>
<feature type="transmembrane region" description="Helical" evidence="6">
    <location>
        <begin position="212"/>
        <end position="233"/>
    </location>
</feature>
<dbReference type="InterPro" id="IPR050738">
    <property type="entry name" value="Sulfatase"/>
</dbReference>
<evidence type="ECO:0000256" key="1">
    <source>
        <dbReference type="ARBA" id="ARBA00001913"/>
    </source>
</evidence>
<accession>A0AAN8JQH1</accession>
<feature type="signal peptide" evidence="7">
    <location>
        <begin position="1"/>
        <end position="24"/>
    </location>
</feature>
<dbReference type="Pfam" id="PF14707">
    <property type="entry name" value="Sulfatase_C"/>
    <property type="match status" value="1"/>
</dbReference>
<dbReference type="Gene3D" id="3.40.720.10">
    <property type="entry name" value="Alkaline Phosphatase, subunit A"/>
    <property type="match status" value="1"/>
</dbReference>
<keyword evidence="4" id="KW-0378">Hydrolase</keyword>